<dbReference type="Proteomes" id="UP000011864">
    <property type="component" value="Chromosome"/>
</dbReference>
<dbReference type="InterPro" id="IPR006195">
    <property type="entry name" value="aa-tRNA-synth_II"/>
</dbReference>
<comment type="subunit">
    <text evidence="1">Homodimer.</text>
</comment>
<dbReference type="InterPro" id="IPR004525">
    <property type="entry name" value="EpmA"/>
</dbReference>
<evidence type="ECO:0000256" key="4">
    <source>
        <dbReference type="ARBA" id="ARBA00022840"/>
    </source>
</evidence>
<evidence type="ECO:0000256" key="1">
    <source>
        <dbReference type="ARBA" id="ARBA00011738"/>
    </source>
</evidence>
<dbReference type="eggNOG" id="COG2269">
    <property type="taxonomic scope" value="Bacteria"/>
</dbReference>
<dbReference type="HOGENOM" id="CLU_008255_1_1_6"/>
<dbReference type="GO" id="GO:0004824">
    <property type="term" value="F:lysine-tRNA ligase activity"/>
    <property type="evidence" value="ECO:0007669"/>
    <property type="project" value="InterPro"/>
</dbReference>
<dbReference type="EMBL" id="CP003837">
    <property type="protein sequence ID" value="AGH42588.1"/>
    <property type="molecule type" value="Genomic_DNA"/>
</dbReference>
<dbReference type="KEGG" id="gps:C427_0478"/>
<dbReference type="InterPro" id="IPR004364">
    <property type="entry name" value="Aa-tRNA-synt_II"/>
</dbReference>
<dbReference type="PATRIC" id="fig|1129794.4.peg.472"/>
<dbReference type="InterPro" id="IPR045864">
    <property type="entry name" value="aa-tRNA-synth_II/BPL/LPL"/>
</dbReference>
<dbReference type="PANTHER" id="PTHR42918">
    <property type="entry name" value="LYSYL-TRNA SYNTHETASE"/>
    <property type="match status" value="1"/>
</dbReference>
<evidence type="ECO:0000256" key="3">
    <source>
        <dbReference type="ARBA" id="ARBA00022741"/>
    </source>
</evidence>
<keyword evidence="2" id="KW-0436">Ligase</keyword>
<feature type="domain" description="Aminoacyl-transfer RNA synthetases class-II family profile" evidence="6">
    <location>
        <begin position="15"/>
        <end position="320"/>
    </location>
</feature>
<reference evidence="7 8" key="1">
    <citation type="journal article" date="2013" name="Genome Announc.">
        <title>Complete Genome Sequence of Glaciecola psychrophila Strain 170T.</title>
        <authorList>
            <person name="Yin J."/>
            <person name="Chen J."/>
            <person name="Liu G."/>
            <person name="Yu Y."/>
            <person name="Song L."/>
            <person name="Wang X."/>
            <person name="Qu X."/>
        </authorList>
    </citation>
    <scope>NUCLEOTIDE SEQUENCE [LARGE SCALE GENOMIC DNA]</scope>
    <source>
        <strain evidence="7 8">170</strain>
    </source>
</reference>
<dbReference type="SUPFAM" id="SSF55681">
    <property type="entry name" value="Class II aaRS and biotin synthetases"/>
    <property type="match status" value="1"/>
</dbReference>
<dbReference type="GO" id="GO:0005524">
    <property type="term" value="F:ATP binding"/>
    <property type="evidence" value="ECO:0007669"/>
    <property type="project" value="UniProtKB-KW"/>
</dbReference>
<keyword evidence="4" id="KW-0067">ATP-binding</keyword>
<dbReference type="AlphaFoldDB" id="K6ZJ69"/>
<evidence type="ECO:0000256" key="5">
    <source>
        <dbReference type="ARBA" id="ARBA00052794"/>
    </source>
</evidence>
<gene>
    <name evidence="7" type="ORF">C427_0478</name>
</gene>
<name>K6ZJ69_9ALTE</name>
<keyword evidence="7" id="KW-0030">Aminoacyl-tRNA synthetase</keyword>
<evidence type="ECO:0000313" key="7">
    <source>
        <dbReference type="EMBL" id="AGH42588.1"/>
    </source>
</evidence>
<evidence type="ECO:0000259" key="6">
    <source>
        <dbReference type="PROSITE" id="PS50862"/>
    </source>
</evidence>
<dbReference type="PANTHER" id="PTHR42918:SF6">
    <property type="entry name" value="ELONGATION FACTOR P--(R)-BETA-LYSINE LIGASE"/>
    <property type="match status" value="1"/>
</dbReference>
<dbReference type="GO" id="GO:0000049">
    <property type="term" value="F:tRNA binding"/>
    <property type="evidence" value="ECO:0007669"/>
    <property type="project" value="TreeGrafter"/>
</dbReference>
<organism evidence="7 8">
    <name type="scientific">Paraglaciecola psychrophila 170</name>
    <dbReference type="NCBI Taxonomy" id="1129794"/>
    <lineage>
        <taxon>Bacteria</taxon>
        <taxon>Pseudomonadati</taxon>
        <taxon>Pseudomonadota</taxon>
        <taxon>Gammaproteobacteria</taxon>
        <taxon>Alteromonadales</taxon>
        <taxon>Alteromonadaceae</taxon>
        <taxon>Paraglaciecola</taxon>
    </lineage>
</organism>
<dbReference type="FunFam" id="3.30.930.10:FF:000017">
    <property type="entry name" value="Elongation factor P--(R)-beta-lysine ligase"/>
    <property type="match status" value="1"/>
</dbReference>
<dbReference type="PROSITE" id="PS50862">
    <property type="entry name" value="AA_TRNA_LIGASE_II"/>
    <property type="match status" value="1"/>
</dbReference>
<dbReference type="Pfam" id="PF00152">
    <property type="entry name" value="tRNA-synt_2"/>
    <property type="match status" value="1"/>
</dbReference>
<accession>K6ZJ69</accession>
<sequence length="324" mass="36764">MQTNNWRPSASIKALRQRALVLQEIRQFFAVRDVLEVDTPALSHATVTDEHLHSFCTQFTHPFSPQASTLYLQTSPEFAMKRLLCAGSGAIYQICKSFRNEEAGRFHNPEFTMLEWYRPGFDHLQLMTEIDELIQMVVGCDSAERVTYQDVFKQYLGYCPLTATLTDIKTLASQYGYAELAANENDKDTLLMLLFSQHVEPHIGQDRPCFVMDFPASQAALARLSPTNSLVAERFELYFQGIELANGFHELTDGPEQLRRFEQDNVKRQHIGLEIMPIDHNFIAAIDYGLPACAGVALGIDRLLMLALNYSEIDKVIAFENSRA</sequence>
<dbReference type="GO" id="GO:0006430">
    <property type="term" value="P:lysyl-tRNA aminoacylation"/>
    <property type="evidence" value="ECO:0007669"/>
    <property type="project" value="InterPro"/>
</dbReference>
<keyword evidence="8" id="KW-1185">Reference proteome</keyword>
<dbReference type="Gene3D" id="3.30.930.10">
    <property type="entry name" value="Bira Bifunctional Protein, Domain 2"/>
    <property type="match status" value="1"/>
</dbReference>
<protein>
    <submittedName>
        <fullName evidence="7">Lysyl-tRNA synthetase-like protein GenX</fullName>
    </submittedName>
</protein>
<keyword evidence="3" id="KW-0547">Nucleotide-binding</keyword>
<dbReference type="NCBIfam" id="NF006828">
    <property type="entry name" value="PRK09350.1"/>
    <property type="match status" value="1"/>
</dbReference>
<dbReference type="GO" id="GO:0005829">
    <property type="term" value="C:cytosol"/>
    <property type="evidence" value="ECO:0007669"/>
    <property type="project" value="TreeGrafter"/>
</dbReference>
<comment type="catalytic activity">
    <reaction evidence="5">
        <text>D-beta-lysine + L-lysyl-[protein] + ATP = N(6)-((3R)-3,6-diaminohexanoyl)-L-lysyl-[protein] + AMP + diphosphate + H(+)</text>
        <dbReference type="Rhea" id="RHEA:83435"/>
        <dbReference type="Rhea" id="RHEA-COMP:9752"/>
        <dbReference type="Rhea" id="RHEA-COMP:20131"/>
        <dbReference type="ChEBI" id="CHEBI:15378"/>
        <dbReference type="ChEBI" id="CHEBI:29969"/>
        <dbReference type="ChEBI" id="CHEBI:30616"/>
        <dbReference type="ChEBI" id="CHEBI:33019"/>
        <dbReference type="ChEBI" id="CHEBI:84138"/>
        <dbReference type="ChEBI" id="CHEBI:156053"/>
        <dbReference type="ChEBI" id="CHEBI:456215"/>
    </reaction>
    <physiologicalReaction direction="left-to-right" evidence="5">
        <dbReference type="Rhea" id="RHEA:83436"/>
    </physiologicalReaction>
</comment>
<evidence type="ECO:0000313" key="8">
    <source>
        <dbReference type="Proteomes" id="UP000011864"/>
    </source>
</evidence>
<evidence type="ECO:0000256" key="2">
    <source>
        <dbReference type="ARBA" id="ARBA00022598"/>
    </source>
</evidence>
<dbReference type="NCBIfam" id="TIGR00462">
    <property type="entry name" value="genX"/>
    <property type="match status" value="1"/>
</dbReference>
<proteinExistence type="predicted"/>
<dbReference type="OrthoDB" id="9802326at2"/>
<dbReference type="STRING" id="1129794.C427_0478"/>
<dbReference type="RefSeq" id="WP_007635135.1">
    <property type="nucleotide sequence ID" value="NC_020514.1"/>
</dbReference>